<comment type="similarity">
    <text evidence="4">Belongs to the BamB family.</text>
</comment>
<keyword evidence="1 4" id="KW-0732">Signal</keyword>
<reference evidence="7" key="2">
    <citation type="journal article" date="2016" name="Genome Announc.">
        <title>Draft Genome Sequences of Two Novel Amoeba-Resistant Intranuclear Bacteria, 'Candidatus Berkiella cookevillensis' and 'Candidatus Berkiella aquae'.</title>
        <authorList>
            <person name="Mehari Y.T."/>
            <person name="Arivett B.A."/>
            <person name="Farone A.L."/>
            <person name="Gunderson J.H."/>
            <person name="Farone M.B."/>
        </authorList>
    </citation>
    <scope>NUCLEOTIDE SEQUENCE</scope>
    <source>
        <strain evidence="7">HT99</strain>
    </source>
</reference>
<feature type="domain" description="Pyrrolo-quinoline quinone repeat" evidence="5">
    <location>
        <begin position="89"/>
        <end position="321"/>
    </location>
</feature>
<dbReference type="EMBL" id="LKAJ02000001">
    <property type="protein sequence ID" value="MCS5711047.1"/>
    <property type="molecule type" value="Genomic_DNA"/>
</dbReference>
<comment type="subunit">
    <text evidence="4">Part of the Bam complex.</text>
</comment>
<dbReference type="InterPro" id="IPR017687">
    <property type="entry name" value="BamB"/>
</dbReference>
<dbReference type="SMART" id="SM00564">
    <property type="entry name" value="PQQ"/>
    <property type="match status" value="7"/>
</dbReference>
<dbReference type="GO" id="GO:0009279">
    <property type="term" value="C:cell outer membrane"/>
    <property type="evidence" value="ECO:0007669"/>
    <property type="project" value="UniProtKB-SubCell"/>
</dbReference>
<proteinExistence type="inferred from homology"/>
<dbReference type="GO" id="GO:0043165">
    <property type="term" value="P:Gram-negative-bacterium-type cell outer membrane assembly"/>
    <property type="evidence" value="ECO:0007669"/>
    <property type="project" value="UniProtKB-UniRule"/>
</dbReference>
<evidence type="ECO:0000313" key="6">
    <source>
        <dbReference type="EMBL" id="KRG18175.1"/>
    </source>
</evidence>
<dbReference type="Gene3D" id="2.130.10.10">
    <property type="entry name" value="YVTN repeat-like/Quinoprotein amine dehydrogenase"/>
    <property type="match status" value="1"/>
</dbReference>
<evidence type="ECO:0000256" key="1">
    <source>
        <dbReference type="ARBA" id="ARBA00022729"/>
    </source>
</evidence>
<accession>A0A0Q9YBZ7</accession>
<dbReference type="InterPro" id="IPR018391">
    <property type="entry name" value="PQQ_b-propeller_rpt"/>
</dbReference>
<dbReference type="HAMAP" id="MF_00923">
    <property type="entry name" value="OM_assembly_BamB"/>
    <property type="match status" value="1"/>
</dbReference>
<dbReference type="GO" id="GO:0051205">
    <property type="term" value="P:protein insertion into membrane"/>
    <property type="evidence" value="ECO:0007669"/>
    <property type="project" value="UniProtKB-UniRule"/>
</dbReference>
<dbReference type="InterPro" id="IPR002372">
    <property type="entry name" value="PQQ_rpt_dom"/>
</dbReference>
<keyword evidence="2 4" id="KW-0472">Membrane</keyword>
<evidence type="ECO:0000256" key="4">
    <source>
        <dbReference type="HAMAP-Rule" id="MF_00923"/>
    </source>
</evidence>
<dbReference type="PANTHER" id="PTHR34512">
    <property type="entry name" value="CELL SURFACE PROTEIN"/>
    <property type="match status" value="1"/>
</dbReference>
<evidence type="ECO:0000313" key="8">
    <source>
        <dbReference type="Proteomes" id="UP000051497"/>
    </source>
</evidence>
<dbReference type="STRING" id="295108.HT99x_03019"/>
<comment type="subcellular location">
    <subcellularLocation>
        <location evidence="4">Cell outer membrane</location>
    </subcellularLocation>
</comment>
<evidence type="ECO:0000313" key="7">
    <source>
        <dbReference type="EMBL" id="MCS5711047.1"/>
    </source>
</evidence>
<dbReference type="PANTHER" id="PTHR34512:SF30">
    <property type="entry name" value="OUTER MEMBRANE PROTEIN ASSEMBLY FACTOR BAMB"/>
    <property type="match status" value="1"/>
</dbReference>
<protein>
    <recommendedName>
        <fullName evidence="4">Outer membrane protein assembly factor BamB</fullName>
    </recommendedName>
</protein>
<keyword evidence="8" id="KW-1185">Reference proteome</keyword>
<dbReference type="Proteomes" id="UP000051497">
    <property type="component" value="Unassembled WGS sequence"/>
</dbReference>
<organism evidence="6">
    <name type="scientific">Candidatus Berkiella aquae</name>
    <dbReference type="NCBI Taxonomy" id="295108"/>
    <lineage>
        <taxon>Bacteria</taxon>
        <taxon>Pseudomonadati</taxon>
        <taxon>Pseudomonadota</taxon>
        <taxon>Gammaproteobacteria</taxon>
        <taxon>Candidatus Berkiellales</taxon>
        <taxon>Candidatus Berkiellaceae</taxon>
        <taxon>Candidatus Berkiella</taxon>
    </lineage>
</organism>
<dbReference type="EMBL" id="LKAJ01000021">
    <property type="protein sequence ID" value="KRG18175.1"/>
    <property type="molecule type" value="Genomic_DNA"/>
</dbReference>
<evidence type="ECO:0000259" key="5">
    <source>
        <dbReference type="Pfam" id="PF13360"/>
    </source>
</evidence>
<dbReference type="NCBIfam" id="TIGR03300">
    <property type="entry name" value="assembly_YfgL"/>
    <property type="match status" value="1"/>
</dbReference>
<sequence>MMKAILKGFSVVAVSSLLLQTVGCGQSPVRNPFAGRQEPKVGALPELSQARMAPEASIAWTNTSLSKQEYFTKLRPFISEQTLYGADHSGKVVALDIQNGKKLWSVNTGRKWIAGPTLCNNQLLLTTKDAMVVALDPNSGHTLWETKVSSEVLAPPSGGKDIVLVHAIDGSVTALEAKAGKSLWRVDQSSVPSLTLRYSSSPVVNGNTVLVGFATGKLQAFDINSGLMEWERSITQPRGRSELQRMVDISADPIIVGNTAFAINYQGKLAAVNVQSGNLLWERELSSYQNIAADQHYVYVTDTSHNLWAIEQETGKTSWKQDALHDRYITGPAVVKGNVVVADRGGYLHFVDSRDGHLLNRLNVKGKYYQEPVSHANGVWVHAQNGKIAAVQLKDGSTG</sequence>
<dbReference type="OrthoDB" id="5173551at2"/>
<dbReference type="InterPro" id="IPR011047">
    <property type="entry name" value="Quinoprotein_ADH-like_sf"/>
</dbReference>
<reference evidence="6" key="1">
    <citation type="submission" date="2015-09" db="EMBL/GenBank/DDBJ databases">
        <title>Draft Genome Sequences of Two Novel Amoeba-resistant Intranuclear Bacteria, Candidatus Berkiella cookevillensis and Candidatus Berkiella aquae.</title>
        <authorList>
            <person name="Mehari Y.T."/>
            <person name="Arivett B.A."/>
            <person name="Farone A.L."/>
            <person name="Gunderson J.H."/>
            <person name="Farone M.B."/>
        </authorList>
    </citation>
    <scope>NUCLEOTIDE SEQUENCE [LARGE SCALE GENOMIC DNA]</scope>
    <source>
        <strain evidence="6">HT99</strain>
    </source>
</reference>
<dbReference type="Pfam" id="PF13360">
    <property type="entry name" value="PQQ_2"/>
    <property type="match status" value="1"/>
</dbReference>
<evidence type="ECO:0000256" key="2">
    <source>
        <dbReference type="ARBA" id="ARBA00023136"/>
    </source>
</evidence>
<comment type="caution">
    <text evidence="6">The sequence shown here is derived from an EMBL/GenBank/DDBJ whole genome shotgun (WGS) entry which is preliminary data.</text>
</comment>
<evidence type="ECO:0000256" key="3">
    <source>
        <dbReference type="ARBA" id="ARBA00023237"/>
    </source>
</evidence>
<dbReference type="AlphaFoldDB" id="A0A0Q9YBZ7"/>
<gene>
    <name evidence="4 6" type="primary">bamB</name>
    <name evidence="7" type="ORF">HT99x_006360</name>
    <name evidence="6" type="ORF">HT99x_03019</name>
</gene>
<comment type="function">
    <text evidence="4">Part of the outer membrane protein assembly complex, which is involved in assembly and insertion of beta-barrel proteins into the outer membrane.</text>
</comment>
<reference evidence="7" key="3">
    <citation type="submission" date="2021-06" db="EMBL/GenBank/DDBJ databases">
        <title>Genomic Description and Analysis of Intracellular Bacteria, Candidatus Berkiella cookevillensis and Candidatus Berkiella aquae.</title>
        <authorList>
            <person name="Kidane D.T."/>
            <person name="Mehari Y.T."/>
            <person name="Rice F.C."/>
            <person name="Arivett B.A."/>
            <person name="Farone A.L."/>
            <person name="Berk S.G."/>
            <person name="Farone M.B."/>
        </authorList>
    </citation>
    <scope>NUCLEOTIDE SEQUENCE</scope>
    <source>
        <strain evidence="7">HT99</strain>
    </source>
</reference>
<keyword evidence="3 4" id="KW-0998">Cell outer membrane</keyword>
<name>A0A0Q9YBZ7_9GAMM</name>
<dbReference type="SUPFAM" id="SSF50998">
    <property type="entry name" value="Quinoprotein alcohol dehydrogenase-like"/>
    <property type="match status" value="1"/>
</dbReference>
<dbReference type="InterPro" id="IPR015943">
    <property type="entry name" value="WD40/YVTN_repeat-like_dom_sf"/>
</dbReference>
<dbReference type="RefSeq" id="WP_075067609.1">
    <property type="nucleotide sequence ID" value="NZ_LKAJ02000001.1"/>
</dbReference>